<dbReference type="Proteomes" id="UP000798662">
    <property type="component" value="Chromosome 3"/>
</dbReference>
<dbReference type="EMBL" id="CM020620">
    <property type="protein sequence ID" value="KAK1868564.1"/>
    <property type="molecule type" value="Genomic_DNA"/>
</dbReference>
<protein>
    <submittedName>
        <fullName evidence="1">Uncharacterized protein</fullName>
    </submittedName>
</protein>
<proteinExistence type="predicted"/>
<accession>A0ACC3CE72</accession>
<organism evidence="1 2">
    <name type="scientific">Pyropia yezoensis</name>
    <name type="common">Susabi-nori</name>
    <name type="synonym">Porphyra yezoensis</name>
    <dbReference type="NCBI Taxonomy" id="2788"/>
    <lineage>
        <taxon>Eukaryota</taxon>
        <taxon>Rhodophyta</taxon>
        <taxon>Bangiophyceae</taxon>
        <taxon>Bangiales</taxon>
        <taxon>Bangiaceae</taxon>
        <taxon>Pyropia</taxon>
    </lineage>
</organism>
<name>A0ACC3CE72_PYRYE</name>
<comment type="caution">
    <text evidence="1">The sequence shown here is derived from an EMBL/GenBank/DDBJ whole genome shotgun (WGS) entry which is preliminary data.</text>
</comment>
<reference evidence="1" key="1">
    <citation type="submission" date="2019-11" db="EMBL/GenBank/DDBJ databases">
        <title>Nori genome reveals adaptations in red seaweeds to the harsh intertidal environment.</title>
        <authorList>
            <person name="Wang D."/>
            <person name="Mao Y."/>
        </authorList>
    </citation>
    <scope>NUCLEOTIDE SEQUENCE</scope>
    <source>
        <tissue evidence="1">Gametophyte</tissue>
    </source>
</reference>
<gene>
    <name evidence="1" type="ORF">I4F81_011049</name>
</gene>
<sequence>MPGLGRAPFLAMRPAAFCRLAAAVVVGTAAATAGASPPPPSTGIGGGQGVPSVARDGDSRASCAPAVEDTYAMPPTPLHLINSWLATDTQAMALRDASAANATDCHPGGDKLVPCYDAPAIGSGAAALGEGWYVGLTDRGPNQDCEDLADSGRHPAAEGKKGKGFPIPAFSPSLIYYKLRHGHYQRGGDRRGEVRFAKAVPFTGTRGERVSGLPNSPRDDTPYAGNCAGEPLPYNVSGVDPEDVAPIPGTRLLVVVEEYAPSVMVLSSVSGEILARYVPESVAPSLAGAPYPIISGLPSVFAGRRKNRGFESLSVAPSGTHLYAVLQSPLGDKKAPGLATTTLVRGLKMRIHVTSRDAATLTYDSQFAYEASGPAAWTVASKQPVKPTKIKLSAAAAIGDTSFLLLERAPEQVRLFRVDMAANTTNLDDTPYAASTALEAETGGTRRAAAMGVTPAQKRLLWDSAATRGWEAAGAVAQQEGLVVDRKGKRVLMVSDNDFGIEDGSTMVTAIALGRPLDGCTACASDANGAAGVNVTPGSCPRAAPFKRAKNVINVKEVVGKKSCWGVFRCTQGGKKDDD</sequence>
<evidence type="ECO:0000313" key="1">
    <source>
        <dbReference type="EMBL" id="KAK1868564.1"/>
    </source>
</evidence>
<evidence type="ECO:0000313" key="2">
    <source>
        <dbReference type="Proteomes" id="UP000798662"/>
    </source>
</evidence>
<keyword evidence="2" id="KW-1185">Reference proteome</keyword>